<gene>
    <name evidence="1" type="ORF">F444_17668</name>
</gene>
<accession>A0A080ZE47</accession>
<evidence type="ECO:0000313" key="1">
    <source>
        <dbReference type="EMBL" id="ETO64908.1"/>
    </source>
</evidence>
<name>A0A080ZE47_PHYNI</name>
<organism evidence="1 2">
    <name type="scientific">Phytophthora nicotianae P1976</name>
    <dbReference type="NCBI Taxonomy" id="1317066"/>
    <lineage>
        <taxon>Eukaryota</taxon>
        <taxon>Sar</taxon>
        <taxon>Stramenopiles</taxon>
        <taxon>Oomycota</taxon>
        <taxon>Peronosporomycetes</taxon>
        <taxon>Peronosporales</taxon>
        <taxon>Peronosporaceae</taxon>
        <taxon>Phytophthora</taxon>
    </lineage>
</organism>
<dbReference type="EMBL" id="ANJA01003240">
    <property type="protein sequence ID" value="ETO64908.1"/>
    <property type="molecule type" value="Genomic_DNA"/>
</dbReference>
<comment type="caution">
    <text evidence="1">The sequence shown here is derived from an EMBL/GenBank/DDBJ whole genome shotgun (WGS) entry which is preliminary data.</text>
</comment>
<dbReference type="AlphaFoldDB" id="A0A080ZE47"/>
<evidence type="ECO:0000313" key="2">
    <source>
        <dbReference type="Proteomes" id="UP000028582"/>
    </source>
</evidence>
<dbReference type="Proteomes" id="UP000028582">
    <property type="component" value="Unassembled WGS sequence"/>
</dbReference>
<proteinExistence type="predicted"/>
<protein>
    <submittedName>
        <fullName evidence="1">Uncharacterized protein</fullName>
    </submittedName>
</protein>
<reference evidence="1 2" key="1">
    <citation type="submission" date="2013-11" db="EMBL/GenBank/DDBJ databases">
        <title>The Genome Sequence of Phytophthora parasitica P1976.</title>
        <authorList>
            <consortium name="The Broad Institute Genomics Platform"/>
            <person name="Russ C."/>
            <person name="Tyler B."/>
            <person name="Panabieres F."/>
            <person name="Shan W."/>
            <person name="Tripathy S."/>
            <person name="Grunwald N."/>
            <person name="Machado M."/>
            <person name="Johnson C.S."/>
            <person name="Walker B."/>
            <person name="Young S."/>
            <person name="Zeng Q."/>
            <person name="Gargeya S."/>
            <person name="Fitzgerald M."/>
            <person name="Haas B."/>
            <person name="Abouelleil A."/>
            <person name="Allen A.W."/>
            <person name="Alvarado L."/>
            <person name="Arachchi H.M."/>
            <person name="Berlin A.M."/>
            <person name="Chapman S.B."/>
            <person name="Gainer-Dewar J."/>
            <person name="Goldberg J."/>
            <person name="Griggs A."/>
            <person name="Gujja S."/>
            <person name="Hansen M."/>
            <person name="Howarth C."/>
            <person name="Imamovic A."/>
            <person name="Ireland A."/>
            <person name="Larimer J."/>
            <person name="McCowan C."/>
            <person name="Murphy C."/>
            <person name="Pearson M."/>
            <person name="Poon T.W."/>
            <person name="Priest M."/>
            <person name="Roberts A."/>
            <person name="Saif S."/>
            <person name="Shea T."/>
            <person name="Sisk P."/>
            <person name="Sykes S."/>
            <person name="Wortman J."/>
            <person name="Nusbaum C."/>
            <person name="Birren B."/>
        </authorList>
    </citation>
    <scope>NUCLEOTIDE SEQUENCE [LARGE SCALE GENOMIC DNA]</scope>
    <source>
        <strain evidence="1 2">P1976</strain>
    </source>
</reference>
<sequence length="78" mass="8704">MLVFSQLQLVWNSSFQAGTQGSGSSPSARFNINVPVLHASWSTNDKRGRKSWSRRMGGVQSLQLAYITTPEDPARDHR</sequence>